<organism evidence="3 4">
    <name type="scientific">Schizothecium vesticola</name>
    <dbReference type="NCBI Taxonomy" id="314040"/>
    <lineage>
        <taxon>Eukaryota</taxon>
        <taxon>Fungi</taxon>
        <taxon>Dikarya</taxon>
        <taxon>Ascomycota</taxon>
        <taxon>Pezizomycotina</taxon>
        <taxon>Sordariomycetes</taxon>
        <taxon>Sordariomycetidae</taxon>
        <taxon>Sordariales</taxon>
        <taxon>Schizotheciaceae</taxon>
        <taxon>Schizothecium</taxon>
    </lineage>
</organism>
<evidence type="ECO:0000256" key="2">
    <source>
        <dbReference type="SAM" id="Phobius"/>
    </source>
</evidence>
<feature type="transmembrane region" description="Helical" evidence="2">
    <location>
        <begin position="197"/>
        <end position="219"/>
    </location>
</feature>
<evidence type="ECO:0000313" key="3">
    <source>
        <dbReference type="EMBL" id="KAK0742778.1"/>
    </source>
</evidence>
<sequence>MAFNGTMIPGVAPPSGFLFRPAHPAGLLLGGFIGVSLHGRDSVGPVCASTEAKCAQGDWCCDIGDTCSVLEGAFLCCPSGATGPGCARVCAAGDFQCGSICCAERQTCGGGDTPSPFCINPTGSLTSSTAAITSLSSATSTTPTPTAAATTTPPSLSSTPRPASPSTTSPLETAPTATPAPPRAPASDTGISLSAQITMGVLVPVLVILLVVGLWFCLFRRPARRRREIDDHDMDGGGGRGRGAPGRRRPSTPPPAYTKTEVVVATTSQGYTFSRARSPGAGHEMETLQRPGAGGRPGLAVSTDGRTRTSLGSGSPTETYREGVSRLDV</sequence>
<gene>
    <name evidence="3" type="ORF">B0T18DRAFT_430184</name>
</gene>
<dbReference type="EMBL" id="JAUKUD010000005">
    <property type="protein sequence ID" value="KAK0742778.1"/>
    <property type="molecule type" value="Genomic_DNA"/>
</dbReference>
<proteinExistence type="predicted"/>
<reference evidence="3" key="1">
    <citation type="submission" date="2023-06" db="EMBL/GenBank/DDBJ databases">
        <title>Genome-scale phylogeny and comparative genomics of the fungal order Sordariales.</title>
        <authorList>
            <consortium name="Lawrence Berkeley National Laboratory"/>
            <person name="Hensen N."/>
            <person name="Bonometti L."/>
            <person name="Westerberg I."/>
            <person name="Brannstrom I.O."/>
            <person name="Guillou S."/>
            <person name="Cros-Aarteil S."/>
            <person name="Calhoun S."/>
            <person name="Haridas S."/>
            <person name="Kuo A."/>
            <person name="Mondo S."/>
            <person name="Pangilinan J."/>
            <person name="Riley R."/>
            <person name="LaButti K."/>
            <person name="Andreopoulos B."/>
            <person name="Lipzen A."/>
            <person name="Chen C."/>
            <person name="Yanf M."/>
            <person name="Daum C."/>
            <person name="Ng V."/>
            <person name="Clum A."/>
            <person name="Steindorff A."/>
            <person name="Ohm R."/>
            <person name="Martin F."/>
            <person name="Silar P."/>
            <person name="Natvig D."/>
            <person name="Lalanne C."/>
            <person name="Gautier V."/>
            <person name="Ament-velasquez S.L."/>
            <person name="Kruys A."/>
            <person name="Hutchinson M.I."/>
            <person name="Powell A.J."/>
            <person name="Barry K."/>
            <person name="Miller A.N."/>
            <person name="Grigoriev I.V."/>
            <person name="Debuchy R."/>
            <person name="Gladieux P."/>
            <person name="Thoren M.H."/>
            <person name="Johannesson H."/>
        </authorList>
    </citation>
    <scope>NUCLEOTIDE SEQUENCE</scope>
    <source>
        <strain evidence="3">SMH3187-1</strain>
    </source>
</reference>
<name>A0AA40ENV7_9PEZI</name>
<evidence type="ECO:0000313" key="4">
    <source>
        <dbReference type="Proteomes" id="UP001172155"/>
    </source>
</evidence>
<dbReference type="Proteomes" id="UP001172155">
    <property type="component" value="Unassembled WGS sequence"/>
</dbReference>
<feature type="compositionally biased region" description="Polar residues" evidence="1">
    <location>
        <begin position="308"/>
        <end position="318"/>
    </location>
</feature>
<keyword evidence="2" id="KW-1133">Transmembrane helix</keyword>
<keyword evidence="2" id="KW-0812">Transmembrane</keyword>
<evidence type="ECO:0000256" key="1">
    <source>
        <dbReference type="SAM" id="MobiDB-lite"/>
    </source>
</evidence>
<comment type="caution">
    <text evidence="3">The sequence shown here is derived from an EMBL/GenBank/DDBJ whole genome shotgun (WGS) entry which is preliminary data.</text>
</comment>
<dbReference type="AlphaFoldDB" id="A0AA40ENV7"/>
<feature type="region of interest" description="Disordered" evidence="1">
    <location>
        <begin position="229"/>
        <end position="259"/>
    </location>
</feature>
<protein>
    <submittedName>
        <fullName evidence="3">Uncharacterized protein</fullName>
    </submittedName>
</protein>
<keyword evidence="4" id="KW-1185">Reference proteome</keyword>
<keyword evidence="2" id="KW-0472">Membrane</keyword>
<feature type="compositionally biased region" description="Low complexity" evidence="1">
    <location>
        <begin position="135"/>
        <end position="177"/>
    </location>
</feature>
<accession>A0AA40ENV7</accession>
<feature type="compositionally biased region" description="Basic and acidic residues" evidence="1">
    <location>
        <begin position="319"/>
        <end position="329"/>
    </location>
</feature>
<feature type="region of interest" description="Disordered" evidence="1">
    <location>
        <begin position="273"/>
        <end position="329"/>
    </location>
</feature>
<feature type="region of interest" description="Disordered" evidence="1">
    <location>
        <begin position="135"/>
        <end position="187"/>
    </location>
</feature>